<feature type="non-terminal residue" evidence="1">
    <location>
        <position position="1"/>
    </location>
</feature>
<proteinExistence type="predicted"/>
<sequence>LCHTHGYSVSKTVRCPKSPLTDEEWAAAWELAELAFPQGMSNPWVNGWWPETMEEAEGAAKAYEWKMRDAIRLFREKQRAAIENYERGADRAVYNYRRYVIAEYETGKELSVVASPSGHHSMWLTLEQRKELDKKYGAVAVRWAEEATRAGDIKGVETAAEYYYKKIREAFGLGHLSPQLTEEQIMKLRGVLGLPKEVPPREKGYID</sequence>
<evidence type="ECO:0000313" key="1">
    <source>
        <dbReference type="EMBL" id="GAI64614.1"/>
    </source>
</evidence>
<name>X1SA22_9ZZZZ</name>
<organism evidence="1">
    <name type="scientific">marine sediment metagenome</name>
    <dbReference type="NCBI Taxonomy" id="412755"/>
    <lineage>
        <taxon>unclassified sequences</taxon>
        <taxon>metagenomes</taxon>
        <taxon>ecological metagenomes</taxon>
    </lineage>
</organism>
<comment type="caution">
    <text evidence="1">The sequence shown here is derived from an EMBL/GenBank/DDBJ whole genome shotgun (WGS) entry which is preliminary data.</text>
</comment>
<reference evidence="1" key="1">
    <citation type="journal article" date="2014" name="Front. Microbiol.">
        <title>High frequency of phylogenetically diverse reductive dehalogenase-homologous genes in deep subseafloor sedimentary metagenomes.</title>
        <authorList>
            <person name="Kawai M."/>
            <person name="Futagami T."/>
            <person name="Toyoda A."/>
            <person name="Takaki Y."/>
            <person name="Nishi S."/>
            <person name="Hori S."/>
            <person name="Arai W."/>
            <person name="Tsubouchi T."/>
            <person name="Morono Y."/>
            <person name="Uchiyama I."/>
            <person name="Ito T."/>
            <person name="Fujiyama A."/>
            <person name="Inagaki F."/>
            <person name="Takami H."/>
        </authorList>
    </citation>
    <scope>NUCLEOTIDE SEQUENCE</scope>
    <source>
        <strain evidence="1">Expedition CK06-06</strain>
    </source>
</reference>
<protein>
    <submittedName>
        <fullName evidence="1">Uncharacterized protein</fullName>
    </submittedName>
</protein>
<accession>X1SA22</accession>
<dbReference type="AlphaFoldDB" id="X1SA22"/>
<dbReference type="EMBL" id="BARW01001853">
    <property type="protein sequence ID" value="GAI64614.1"/>
    <property type="molecule type" value="Genomic_DNA"/>
</dbReference>
<gene>
    <name evidence="1" type="ORF">S12H4_05550</name>
</gene>